<organism evidence="12 13">
    <name type="scientific">Aliiglaciecola litoralis</name>
    <dbReference type="NCBI Taxonomy" id="582857"/>
    <lineage>
        <taxon>Bacteria</taxon>
        <taxon>Pseudomonadati</taxon>
        <taxon>Pseudomonadota</taxon>
        <taxon>Gammaproteobacteria</taxon>
        <taxon>Alteromonadales</taxon>
        <taxon>Alteromonadaceae</taxon>
        <taxon>Aliiglaciecola</taxon>
    </lineage>
</organism>
<dbReference type="InterPro" id="IPR011868">
    <property type="entry name" value="ModC_ABC_ATP-bd"/>
</dbReference>
<dbReference type="PROSITE" id="PS51866">
    <property type="entry name" value="MOP"/>
    <property type="match status" value="1"/>
</dbReference>
<comment type="caution">
    <text evidence="12">The sequence shown here is derived from an EMBL/GenBank/DDBJ whole genome shotgun (WGS) entry which is preliminary data.</text>
</comment>
<evidence type="ECO:0000256" key="3">
    <source>
        <dbReference type="ARBA" id="ARBA00022505"/>
    </source>
</evidence>
<feature type="domain" description="ABC transporter" evidence="10">
    <location>
        <begin position="1"/>
        <end position="233"/>
    </location>
</feature>
<evidence type="ECO:0000259" key="10">
    <source>
        <dbReference type="PROSITE" id="PS50893"/>
    </source>
</evidence>
<keyword evidence="8" id="KW-0472">Membrane</keyword>
<dbReference type="InterPro" id="IPR050334">
    <property type="entry name" value="Molybdenum_import_ModC"/>
</dbReference>
<keyword evidence="13" id="KW-1185">Reference proteome</keyword>
<dbReference type="InterPro" id="IPR005116">
    <property type="entry name" value="Transp-assoc_OB_typ1"/>
</dbReference>
<dbReference type="SUPFAM" id="SSF52540">
    <property type="entry name" value="P-loop containing nucleoside triphosphate hydrolases"/>
    <property type="match status" value="1"/>
</dbReference>
<dbReference type="PANTHER" id="PTHR43514:SF10">
    <property type="entry name" value="MOLYBDENUM IMPORT ATP-BINDING PROTEIN MODC 2"/>
    <property type="match status" value="1"/>
</dbReference>
<keyword evidence="5" id="KW-0547">Nucleotide-binding</keyword>
<dbReference type="PROSITE" id="PS00211">
    <property type="entry name" value="ABC_TRANSPORTER_1"/>
    <property type="match status" value="1"/>
</dbReference>
<protein>
    <recommendedName>
        <fullName evidence="14">Molybdenum import ATP-binding protein ModC</fullName>
    </recommendedName>
</protein>
<evidence type="ECO:0000256" key="8">
    <source>
        <dbReference type="ARBA" id="ARBA00023136"/>
    </source>
</evidence>
<sequence>MSLQVSFCQTFDNCAIDLDLNLANRGVTAVFGPSGVGKSTLLRVIAGLDEIDGAKVRFNAQVWQDKGRFLPAHERKLAMVFQQPSLFEHMSVEQNIYYARRFSTKPANSAFPVEDFIDTLQLRSLLKRAPQTLSGGEQQRVAIVRALAADPQLLLMDEPLASLDDSLKSEFMLTFEALLRQVPIPVIYVTHSKLEVARLCSQLVLLDNGRCIGQGATQQVLTDLSHPLALEEDAKSALHGKIIAHDKHHHITQIDTQAGIIWVSLVPSAINTTVNLVIKAKDVSVTLSKQTDSSILNILPAKIVDFRHAGKGKTILKIAVGETFLLGQITDKSFAHLALKKEQEMFVQVKSVALS</sequence>
<evidence type="ECO:0000256" key="9">
    <source>
        <dbReference type="PROSITE-ProRule" id="PRU01213"/>
    </source>
</evidence>
<evidence type="ECO:0008006" key="14">
    <source>
        <dbReference type="Google" id="ProtNLM"/>
    </source>
</evidence>
<accession>A0ABN1LCK8</accession>
<gene>
    <name evidence="12" type="ORF">GCM10009114_03550</name>
</gene>
<dbReference type="InterPro" id="IPR004606">
    <property type="entry name" value="Mop_domain"/>
</dbReference>
<dbReference type="PANTHER" id="PTHR43514">
    <property type="entry name" value="ABC TRANSPORTER I FAMILY MEMBER 10"/>
    <property type="match status" value="1"/>
</dbReference>
<dbReference type="SUPFAM" id="SSF50331">
    <property type="entry name" value="MOP-like"/>
    <property type="match status" value="1"/>
</dbReference>
<dbReference type="Pfam" id="PF03459">
    <property type="entry name" value="TOBE"/>
    <property type="match status" value="1"/>
</dbReference>
<dbReference type="NCBIfam" id="TIGR02142">
    <property type="entry name" value="modC_ABC"/>
    <property type="match status" value="1"/>
</dbReference>
<feature type="domain" description="Mop" evidence="11">
    <location>
        <begin position="292"/>
        <end position="355"/>
    </location>
</feature>
<evidence type="ECO:0000256" key="5">
    <source>
        <dbReference type="ARBA" id="ARBA00022741"/>
    </source>
</evidence>
<keyword evidence="6" id="KW-0067">ATP-binding</keyword>
<keyword evidence="7" id="KW-1278">Translocase</keyword>
<dbReference type="InterPro" id="IPR017871">
    <property type="entry name" value="ABC_transporter-like_CS"/>
</dbReference>
<evidence type="ECO:0000256" key="6">
    <source>
        <dbReference type="ARBA" id="ARBA00022840"/>
    </source>
</evidence>
<evidence type="ECO:0000313" key="13">
    <source>
        <dbReference type="Proteomes" id="UP001500359"/>
    </source>
</evidence>
<evidence type="ECO:0000256" key="1">
    <source>
        <dbReference type="ARBA" id="ARBA00022448"/>
    </source>
</evidence>
<keyword evidence="3 9" id="KW-0500">Molybdenum</keyword>
<dbReference type="SMART" id="SM00382">
    <property type="entry name" value="AAA"/>
    <property type="match status" value="1"/>
</dbReference>
<evidence type="ECO:0000256" key="2">
    <source>
        <dbReference type="ARBA" id="ARBA00022475"/>
    </source>
</evidence>
<dbReference type="InterPro" id="IPR027417">
    <property type="entry name" value="P-loop_NTPase"/>
</dbReference>
<dbReference type="Gene3D" id="3.40.50.300">
    <property type="entry name" value="P-loop containing nucleotide triphosphate hydrolases"/>
    <property type="match status" value="1"/>
</dbReference>
<name>A0ABN1LCK8_9ALTE</name>
<dbReference type="EMBL" id="BAAAFD010000001">
    <property type="protein sequence ID" value="GAA0852720.1"/>
    <property type="molecule type" value="Genomic_DNA"/>
</dbReference>
<proteinExistence type="predicted"/>
<keyword evidence="4" id="KW-0997">Cell inner membrane</keyword>
<dbReference type="RefSeq" id="WP_343855983.1">
    <property type="nucleotide sequence ID" value="NZ_BAAAFD010000001.1"/>
</dbReference>
<evidence type="ECO:0000256" key="7">
    <source>
        <dbReference type="ARBA" id="ARBA00022967"/>
    </source>
</evidence>
<evidence type="ECO:0000256" key="4">
    <source>
        <dbReference type="ARBA" id="ARBA00022519"/>
    </source>
</evidence>
<keyword evidence="1" id="KW-0813">Transport</keyword>
<keyword evidence="2" id="KW-1003">Cell membrane</keyword>
<dbReference type="PROSITE" id="PS50893">
    <property type="entry name" value="ABC_TRANSPORTER_2"/>
    <property type="match status" value="1"/>
</dbReference>
<dbReference type="Pfam" id="PF00005">
    <property type="entry name" value="ABC_tran"/>
    <property type="match status" value="1"/>
</dbReference>
<evidence type="ECO:0000313" key="12">
    <source>
        <dbReference type="EMBL" id="GAA0852720.1"/>
    </source>
</evidence>
<dbReference type="Gene3D" id="2.40.50.100">
    <property type="match status" value="1"/>
</dbReference>
<dbReference type="InterPro" id="IPR008995">
    <property type="entry name" value="Mo/tungstate-bd_C_term_dom"/>
</dbReference>
<dbReference type="Proteomes" id="UP001500359">
    <property type="component" value="Unassembled WGS sequence"/>
</dbReference>
<evidence type="ECO:0000259" key="11">
    <source>
        <dbReference type="PROSITE" id="PS51866"/>
    </source>
</evidence>
<dbReference type="InterPro" id="IPR003439">
    <property type="entry name" value="ABC_transporter-like_ATP-bd"/>
</dbReference>
<dbReference type="InterPro" id="IPR003593">
    <property type="entry name" value="AAA+_ATPase"/>
</dbReference>
<reference evidence="12 13" key="1">
    <citation type="journal article" date="2019" name="Int. J. Syst. Evol. Microbiol.">
        <title>The Global Catalogue of Microorganisms (GCM) 10K type strain sequencing project: providing services to taxonomists for standard genome sequencing and annotation.</title>
        <authorList>
            <consortium name="The Broad Institute Genomics Platform"/>
            <consortium name="The Broad Institute Genome Sequencing Center for Infectious Disease"/>
            <person name="Wu L."/>
            <person name="Ma J."/>
        </authorList>
    </citation>
    <scope>NUCLEOTIDE SEQUENCE [LARGE SCALE GENOMIC DNA]</scope>
    <source>
        <strain evidence="12 13">JCM 15896</strain>
    </source>
</reference>